<dbReference type="InterPro" id="IPR004323">
    <property type="entry name" value="Ion_tolerance_CutA"/>
</dbReference>
<gene>
    <name evidence="3" type="ORF">AMON00008_LOCUS2095</name>
</gene>
<dbReference type="Gene3D" id="3.30.70.120">
    <property type="match status" value="1"/>
</dbReference>
<organism evidence="3">
    <name type="scientific">Alexandrium monilatum</name>
    <dbReference type="NCBI Taxonomy" id="311494"/>
    <lineage>
        <taxon>Eukaryota</taxon>
        <taxon>Sar</taxon>
        <taxon>Alveolata</taxon>
        <taxon>Dinophyceae</taxon>
        <taxon>Gonyaulacales</taxon>
        <taxon>Pyrocystaceae</taxon>
        <taxon>Alexandrium</taxon>
    </lineage>
</organism>
<dbReference type="InterPro" id="IPR015867">
    <property type="entry name" value="N-reg_PII/ATP_PRibTrfase_C"/>
</dbReference>
<dbReference type="EMBL" id="HBNR01002973">
    <property type="protein sequence ID" value="CAE4562476.1"/>
    <property type="molecule type" value="Transcribed_RNA"/>
</dbReference>
<accession>A0A7S4PTX9</accession>
<sequence>MASARPGTLALALASLLGAGADWLATHTADSASADKLQGQLRERFGKKIDGIHTSSVRSFYWAEKAIREEQEVRTLLDSEVPFLELRRLVESVHPYELPMIVSAAHGGPLIAKRESLEKYLMGAVDVNETTAEEAEMIAKELVQIRYVACSHVEKLEDKEDTHRVTVKTTAGSRTHIVREFGGLDFEWTPLQGNRPFLQWVEAAAVPSSAEL</sequence>
<name>A0A7S4PTX9_9DINO</name>
<proteinExistence type="inferred from homology"/>
<keyword evidence="2" id="KW-0732">Signal</keyword>
<dbReference type="SUPFAM" id="SSF54913">
    <property type="entry name" value="GlnB-like"/>
    <property type="match status" value="1"/>
</dbReference>
<dbReference type="InterPro" id="IPR011322">
    <property type="entry name" value="N-reg_PII-like_a/b"/>
</dbReference>
<reference evidence="3" key="1">
    <citation type="submission" date="2021-01" db="EMBL/GenBank/DDBJ databases">
        <authorList>
            <person name="Corre E."/>
            <person name="Pelletier E."/>
            <person name="Niang G."/>
            <person name="Scheremetjew M."/>
            <person name="Finn R."/>
            <person name="Kale V."/>
            <person name="Holt S."/>
            <person name="Cochrane G."/>
            <person name="Meng A."/>
            <person name="Brown T."/>
            <person name="Cohen L."/>
        </authorList>
    </citation>
    <scope>NUCLEOTIDE SEQUENCE</scope>
    <source>
        <strain evidence="3">CCMP3105</strain>
    </source>
</reference>
<feature type="chain" id="PRO_5030516185" evidence="2">
    <location>
        <begin position="22"/>
        <end position="212"/>
    </location>
</feature>
<evidence type="ECO:0000256" key="1">
    <source>
        <dbReference type="ARBA" id="ARBA00010169"/>
    </source>
</evidence>
<dbReference type="GO" id="GO:0010038">
    <property type="term" value="P:response to metal ion"/>
    <property type="evidence" value="ECO:0007669"/>
    <property type="project" value="InterPro"/>
</dbReference>
<comment type="similarity">
    <text evidence="1">Belongs to the CutA family.</text>
</comment>
<dbReference type="Pfam" id="PF03091">
    <property type="entry name" value="CutA1"/>
    <property type="match status" value="1"/>
</dbReference>
<evidence type="ECO:0000313" key="3">
    <source>
        <dbReference type="EMBL" id="CAE4562476.1"/>
    </source>
</evidence>
<feature type="signal peptide" evidence="2">
    <location>
        <begin position="1"/>
        <end position="21"/>
    </location>
</feature>
<protein>
    <submittedName>
        <fullName evidence="3">Uncharacterized protein</fullName>
    </submittedName>
</protein>
<evidence type="ECO:0000256" key="2">
    <source>
        <dbReference type="SAM" id="SignalP"/>
    </source>
</evidence>
<dbReference type="AlphaFoldDB" id="A0A7S4PTX9"/>